<sequence length="576" mass="61875">MASRAPVVLTAVLCLAAGVSAVGSAPSAPSSEANGLTENESATLWSRDADDYMAENEYRQRYGETRSAMAQLANGTDITFTRPPSTAATWTRNDFADLEAGGANSSISPSNATLKDGTLIADAHATIFAAQPSTRGHLGPNRTVNYVAPNGTLRGFVDYRVRVPNASSDGNRTTDWSLVAHEIETVRLLVDGEPVVEREGTHTPVLQYALGDDGQVTLTLEAEIHVRLRGTTRANSSGPVLNTTTRAETLTVRDSLAVEVYDLSASVYYADYPNGDTGVAVFQSQPWQGYTLTANRSARVRGVWRFYTARDTSWDTLVRTNATATERLESDAIPVFVHAYPSRIGPRAEPVRDGPGILETWGTNVSSPAASLGKHIHVDVVNRSYTASHGVAVRADRVAPAAIQVAGIVRGVNASITEPDNGFERPLSRSNLTAVVLEQNQSGARVRLTLRSAASGEPIVLDDSAREVPADGPDRNGYLTIADQRVETNASGVAVVTLDRPGIYTARYHPGSWVSQTSAYVGDTATVRWHPLTTLDGWVALAVEVGWQLLPFVVALYAGRRVLLLLSPTRRFADRP</sequence>
<proteinExistence type="predicted"/>
<name>A0A0P7HRZ3_9EURY</name>
<feature type="domain" description="DUF8186" evidence="3">
    <location>
        <begin position="428"/>
        <end position="527"/>
    </location>
</feature>
<organism evidence="4 5">
    <name type="scientific">Halolamina pelagica</name>
    <dbReference type="NCBI Taxonomy" id="699431"/>
    <lineage>
        <taxon>Archaea</taxon>
        <taxon>Methanobacteriati</taxon>
        <taxon>Methanobacteriota</taxon>
        <taxon>Stenosarchaea group</taxon>
        <taxon>Halobacteria</taxon>
        <taxon>Halobacteriales</taxon>
        <taxon>Haloferacaceae</taxon>
    </lineage>
</organism>
<protein>
    <submittedName>
        <fullName evidence="4">Uncharacterized protein</fullName>
    </submittedName>
</protein>
<gene>
    <name evidence="4" type="ORF">SY89_00138</name>
</gene>
<feature type="domain" description="DUF8186" evidence="1">
    <location>
        <begin position="97"/>
        <end position="261"/>
    </location>
</feature>
<evidence type="ECO:0000259" key="2">
    <source>
        <dbReference type="Pfam" id="PF26590"/>
    </source>
</evidence>
<evidence type="ECO:0000259" key="3">
    <source>
        <dbReference type="Pfam" id="PF26591"/>
    </source>
</evidence>
<dbReference type="Proteomes" id="UP000050535">
    <property type="component" value="Unassembled WGS sequence"/>
</dbReference>
<feature type="domain" description="DUF8186" evidence="2">
    <location>
        <begin position="265"/>
        <end position="416"/>
    </location>
</feature>
<dbReference type="InterPro" id="IPR058911">
    <property type="entry name" value="DUF8186_C"/>
</dbReference>
<dbReference type="STRING" id="699431.SY89_00138"/>
<dbReference type="Pfam" id="PF26591">
    <property type="entry name" value="DUF8186_C"/>
    <property type="match status" value="1"/>
</dbReference>
<dbReference type="InterPro" id="IPR058910">
    <property type="entry name" value="DUF8186_M"/>
</dbReference>
<comment type="caution">
    <text evidence="4">The sequence shown here is derived from an EMBL/GenBank/DDBJ whole genome shotgun (WGS) entry which is preliminary data.</text>
</comment>
<accession>A0A0P7HRZ3</accession>
<dbReference type="InterPro" id="IPR058499">
    <property type="entry name" value="DUF8186"/>
</dbReference>
<dbReference type="PATRIC" id="fig|699431.3.peg.152"/>
<evidence type="ECO:0000259" key="1">
    <source>
        <dbReference type="Pfam" id="PF26589"/>
    </source>
</evidence>
<dbReference type="Pfam" id="PF26589">
    <property type="entry name" value="DUF8186"/>
    <property type="match status" value="1"/>
</dbReference>
<evidence type="ECO:0000313" key="5">
    <source>
        <dbReference type="Proteomes" id="UP000050535"/>
    </source>
</evidence>
<reference evidence="5" key="1">
    <citation type="submission" date="2013-11" db="EMBL/GenBank/DDBJ databases">
        <authorList>
            <person name="Hoang H.T."/>
            <person name="Killian M.L."/>
            <person name="Madson D.M."/>
            <person name="Arruda P.H.E."/>
            <person name="Sun D."/>
            <person name="Schwartz K.J."/>
            <person name="Yoon K."/>
        </authorList>
    </citation>
    <scope>NUCLEOTIDE SEQUENCE [LARGE SCALE GENOMIC DNA]</scope>
    <source>
        <strain evidence="5">CDK2</strain>
    </source>
</reference>
<keyword evidence="5" id="KW-1185">Reference proteome</keyword>
<dbReference type="AlphaFoldDB" id="A0A0P7HRZ3"/>
<dbReference type="EMBL" id="LGUC01000001">
    <property type="protein sequence ID" value="KPN29425.1"/>
    <property type="molecule type" value="Genomic_DNA"/>
</dbReference>
<dbReference type="OrthoDB" id="311765at2157"/>
<dbReference type="Pfam" id="PF26590">
    <property type="entry name" value="DUF8186_M"/>
    <property type="match status" value="1"/>
</dbReference>
<dbReference type="RefSeq" id="WP_080506549.1">
    <property type="nucleotide sequence ID" value="NZ_LGUC01000001.1"/>
</dbReference>
<evidence type="ECO:0000313" key="4">
    <source>
        <dbReference type="EMBL" id="KPN29425.1"/>
    </source>
</evidence>